<dbReference type="PRINTS" id="PR00683">
    <property type="entry name" value="SPECTRINPH"/>
</dbReference>
<feature type="region of interest" description="Disordered" evidence="4">
    <location>
        <begin position="108"/>
        <end position="141"/>
    </location>
</feature>
<dbReference type="Gene3D" id="1.10.555.10">
    <property type="entry name" value="Rho GTPase activation protein"/>
    <property type="match status" value="1"/>
</dbReference>
<dbReference type="InterPro" id="IPR036028">
    <property type="entry name" value="SH3-like_dom_sf"/>
</dbReference>
<dbReference type="InterPro" id="IPR036020">
    <property type="entry name" value="WW_dom_sf"/>
</dbReference>
<keyword evidence="10" id="KW-1185">Reference proteome</keyword>
<dbReference type="GO" id="GO:0005543">
    <property type="term" value="F:phospholipid binding"/>
    <property type="evidence" value="ECO:0007669"/>
    <property type="project" value="InterPro"/>
</dbReference>
<evidence type="ECO:0000259" key="6">
    <source>
        <dbReference type="PROSITE" id="PS50003"/>
    </source>
</evidence>
<dbReference type="PROSITE" id="PS50020">
    <property type="entry name" value="WW_DOMAIN_2"/>
    <property type="match status" value="1"/>
</dbReference>
<evidence type="ECO:0000256" key="4">
    <source>
        <dbReference type="SAM" id="MobiDB-lite"/>
    </source>
</evidence>
<feature type="domain" description="Rho-GAP" evidence="8">
    <location>
        <begin position="500"/>
        <end position="689"/>
    </location>
</feature>
<evidence type="ECO:0000313" key="10">
    <source>
        <dbReference type="Proteomes" id="UP000050525"/>
    </source>
</evidence>
<dbReference type="InterPro" id="IPR001452">
    <property type="entry name" value="SH3_domain"/>
</dbReference>
<dbReference type="PROSITE" id="PS50238">
    <property type="entry name" value="RHOGAP"/>
    <property type="match status" value="1"/>
</dbReference>
<gene>
    <name evidence="9" type="primary">ARHGAP9</name>
    <name evidence="9" type="ORF">Y1Q_0011816</name>
</gene>
<dbReference type="GO" id="GO:0007165">
    <property type="term" value="P:signal transduction"/>
    <property type="evidence" value="ECO:0007669"/>
    <property type="project" value="InterPro"/>
</dbReference>
<dbReference type="Gene3D" id="2.30.30.40">
    <property type="entry name" value="SH3 Domains"/>
    <property type="match status" value="1"/>
</dbReference>
<dbReference type="GO" id="GO:0005096">
    <property type="term" value="F:GTPase activator activity"/>
    <property type="evidence" value="ECO:0007669"/>
    <property type="project" value="UniProtKB-KW"/>
</dbReference>
<dbReference type="PROSITE" id="PS50003">
    <property type="entry name" value="PH_DOMAIN"/>
    <property type="match status" value="1"/>
</dbReference>
<evidence type="ECO:0000259" key="8">
    <source>
        <dbReference type="PROSITE" id="PS50238"/>
    </source>
</evidence>
<organism evidence="9 10">
    <name type="scientific">Alligator mississippiensis</name>
    <name type="common">American alligator</name>
    <dbReference type="NCBI Taxonomy" id="8496"/>
    <lineage>
        <taxon>Eukaryota</taxon>
        <taxon>Metazoa</taxon>
        <taxon>Chordata</taxon>
        <taxon>Craniata</taxon>
        <taxon>Vertebrata</taxon>
        <taxon>Euteleostomi</taxon>
        <taxon>Archelosauria</taxon>
        <taxon>Archosauria</taxon>
        <taxon>Crocodylia</taxon>
        <taxon>Alligatoridae</taxon>
        <taxon>Alligatorinae</taxon>
        <taxon>Alligator</taxon>
    </lineage>
</organism>
<feature type="domain" description="WW" evidence="7">
    <location>
        <begin position="168"/>
        <end position="202"/>
    </location>
</feature>
<dbReference type="Gene3D" id="2.30.29.30">
    <property type="entry name" value="Pleckstrin-homology domain (PH domain)/Phosphotyrosine-binding domain (PTB)"/>
    <property type="match status" value="1"/>
</dbReference>
<reference evidence="9 10" key="1">
    <citation type="journal article" date="2012" name="Genome Biol.">
        <title>Sequencing three crocodilian genomes to illuminate the evolution of archosaurs and amniotes.</title>
        <authorList>
            <person name="St John J.A."/>
            <person name="Braun E.L."/>
            <person name="Isberg S.R."/>
            <person name="Miles L.G."/>
            <person name="Chong A.Y."/>
            <person name="Gongora J."/>
            <person name="Dalzell P."/>
            <person name="Moran C."/>
            <person name="Bed'hom B."/>
            <person name="Abzhanov A."/>
            <person name="Burgess S.C."/>
            <person name="Cooksey A.M."/>
            <person name="Castoe T.A."/>
            <person name="Crawford N.G."/>
            <person name="Densmore L.D."/>
            <person name="Drew J.C."/>
            <person name="Edwards S.V."/>
            <person name="Faircloth B.C."/>
            <person name="Fujita M.K."/>
            <person name="Greenwold M.J."/>
            <person name="Hoffmann F.G."/>
            <person name="Howard J.M."/>
            <person name="Iguchi T."/>
            <person name="Janes D.E."/>
            <person name="Khan S.Y."/>
            <person name="Kohno S."/>
            <person name="de Koning A.J."/>
            <person name="Lance S.L."/>
            <person name="McCarthy F.M."/>
            <person name="McCormack J.E."/>
            <person name="Merchant M.E."/>
            <person name="Peterson D.G."/>
            <person name="Pollock D.D."/>
            <person name="Pourmand N."/>
            <person name="Raney B.J."/>
            <person name="Roessler K.A."/>
            <person name="Sanford J.R."/>
            <person name="Sawyer R.H."/>
            <person name="Schmidt C.J."/>
            <person name="Triplett E.W."/>
            <person name="Tuberville T.D."/>
            <person name="Venegas-Anaya M."/>
            <person name="Howard J.T."/>
            <person name="Jarvis E.D."/>
            <person name="Guillette L.J.Jr."/>
            <person name="Glenn T.C."/>
            <person name="Green R.E."/>
            <person name="Ray D.A."/>
        </authorList>
    </citation>
    <scope>NUCLEOTIDE SEQUENCE [LARGE SCALE GENOMIC DNA]</scope>
    <source>
        <strain evidence="9">KSC_2009_1</strain>
    </source>
</reference>
<keyword evidence="2" id="KW-0343">GTPase activation</keyword>
<dbReference type="InterPro" id="IPR001849">
    <property type="entry name" value="PH_domain"/>
</dbReference>
<dbReference type="InterPro" id="IPR011993">
    <property type="entry name" value="PH-like_dom_sf"/>
</dbReference>
<feature type="region of interest" description="Disordered" evidence="4">
    <location>
        <begin position="63"/>
        <end position="85"/>
    </location>
</feature>
<evidence type="ECO:0000256" key="1">
    <source>
        <dbReference type="ARBA" id="ARBA00022443"/>
    </source>
</evidence>
<evidence type="ECO:0000313" key="9">
    <source>
        <dbReference type="EMBL" id="KYO34316.1"/>
    </source>
</evidence>
<dbReference type="Pfam" id="PF00397">
    <property type="entry name" value="WW"/>
    <property type="match status" value="1"/>
</dbReference>
<dbReference type="SUPFAM" id="SSF50729">
    <property type="entry name" value="PH domain-like"/>
    <property type="match status" value="1"/>
</dbReference>
<dbReference type="Pfam" id="PF00620">
    <property type="entry name" value="RhoGAP"/>
    <property type="match status" value="1"/>
</dbReference>
<dbReference type="Gene3D" id="2.20.70.10">
    <property type="match status" value="1"/>
</dbReference>
<name>A0A151NBX4_ALLMI</name>
<keyword evidence="1 3" id="KW-0728">SH3 domain</keyword>
<dbReference type="Pfam" id="PF00169">
    <property type="entry name" value="PH"/>
    <property type="match status" value="1"/>
</dbReference>
<feature type="compositionally biased region" description="Pro residues" evidence="4">
    <location>
        <begin position="224"/>
        <end position="234"/>
    </location>
</feature>
<accession>A0A151NBX4</accession>
<feature type="domain" description="SH3" evidence="5">
    <location>
        <begin position="1"/>
        <end position="64"/>
    </location>
</feature>
<protein>
    <submittedName>
        <fullName evidence="9">Rho GTPase-activating protein 9</fullName>
    </submittedName>
</protein>
<dbReference type="InterPro" id="IPR001202">
    <property type="entry name" value="WW_dom"/>
</dbReference>
<comment type="caution">
    <text evidence="9">The sequence shown here is derived from an EMBL/GenBank/DDBJ whole genome shotgun (WGS) entry which is preliminary data.</text>
</comment>
<dbReference type="Proteomes" id="UP000050525">
    <property type="component" value="Unassembled WGS sequence"/>
</dbReference>
<dbReference type="STRING" id="8496.A0A151NBX4"/>
<feature type="region of interest" description="Disordered" evidence="4">
    <location>
        <begin position="191"/>
        <end position="254"/>
    </location>
</feature>
<dbReference type="SMART" id="SM00233">
    <property type="entry name" value="PH"/>
    <property type="match status" value="1"/>
</dbReference>
<evidence type="ECO:0000256" key="3">
    <source>
        <dbReference type="PROSITE-ProRule" id="PRU00192"/>
    </source>
</evidence>
<dbReference type="InterPro" id="IPR001605">
    <property type="entry name" value="PH_dom-spectrin-type"/>
</dbReference>
<dbReference type="EMBL" id="AKHW03003548">
    <property type="protein sequence ID" value="KYO34316.1"/>
    <property type="molecule type" value="Genomic_DNA"/>
</dbReference>
<dbReference type="SMART" id="SM00456">
    <property type="entry name" value="WW"/>
    <property type="match status" value="1"/>
</dbReference>
<feature type="region of interest" description="Disordered" evidence="4">
    <location>
        <begin position="441"/>
        <end position="468"/>
    </location>
</feature>
<dbReference type="FunFam" id="2.30.29.30:FF:000182">
    <property type="entry name" value="Rho GTPase activating protein 9"/>
    <property type="match status" value="1"/>
</dbReference>
<dbReference type="SMART" id="SM00324">
    <property type="entry name" value="RhoGAP"/>
    <property type="match status" value="1"/>
</dbReference>
<proteinExistence type="predicted"/>
<sequence>MGLQALYDYAYVGADGRPVAIAAGERFRLLRQANEDWWQVRREGASRRTRPIFVPATYVAPVPPEGMTEPGSGAKRASMELPSSAGLPLPRVRSLENLPTAMVMATAPCQSLPERRRSQGDEGGQGVCAPEALPPHSAMEPSPLYYNLAELQRPQGDPPTPSPGCPPLQVLDAWERHFDPDSGRCYFYNRQTGDKSWKPPRRHREPSLVPADPSSKDACSEIPPDTPPESPPEAPLQLAGEGSRGRLGRLSYTRSMILPESRTPKATHRRNRSHHGLEAWLGLESPTTDASPRLPDLPHEVERFGLLNKTKIAEGGRKLRKSWGVSWVVLAGNSLIFYKDPKAPVPATGKPGCSRPESSVDLRGAALDWARDLSSRKNVIHFRTVTGNEFLLQSDDEAEIQGWYQGIRAVIRRLDRENPLDSPLSYSLHRAGSAELLDFSADEDDEGPRLKDKDGSNFPGAPRSSEKKRVKSKLRRFIAKRPPLQSLQEKGLIRDQVFGCRLDALCQRDGDTVPRFVRLCVRAVEERGLDVDGIYRRAVTSDGRYVFPELPAQGERLSLREPEWDDIHVVTGALKLFLRELPEPLVPTEPGLALAAAAKLPDAEERVLQAAELVRSLPAPNRDTLRYLLAHLRRVTAHADTNRMTRQNLGIVFGPTLLRPERDVSSLAAAVDAQPRVVELLLNEFPRVFPEP</sequence>
<feature type="domain" description="PH" evidence="6">
    <location>
        <begin position="300"/>
        <end position="412"/>
    </location>
</feature>
<evidence type="ECO:0000256" key="2">
    <source>
        <dbReference type="ARBA" id="ARBA00022468"/>
    </source>
</evidence>
<dbReference type="CDD" id="cd00201">
    <property type="entry name" value="WW"/>
    <property type="match status" value="1"/>
</dbReference>
<dbReference type="PROSITE" id="PS50002">
    <property type="entry name" value="SH3"/>
    <property type="match status" value="1"/>
</dbReference>
<dbReference type="InterPro" id="IPR000198">
    <property type="entry name" value="RhoGAP_dom"/>
</dbReference>
<dbReference type="PANTHER" id="PTHR23176:SF103">
    <property type="entry name" value="RHO GTPASE-ACTIVATING PROTEIN 9"/>
    <property type="match status" value="1"/>
</dbReference>
<dbReference type="FunFam" id="1.10.555.10:FF:000003">
    <property type="entry name" value="Putative rho GTPase-activating protein 12"/>
    <property type="match status" value="1"/>
</dbReference>
<evidence type="ECO:0000259" key="7">
    <source>
        <dbReference type="PROSITE" id="PS50020"/>
    </source>
</evidence>
<dbReference type="PANTHER" id="PTHR23176">
    <property type="entry name" value="RHO/RAC/CDC GTPASE-ACTIVATING PROTEIN"/>
    <property type="match status" value="1"/>
</dbReference>
<dbReference type="CDD" id="cd13233">
    <property type="entry name" value="PH_ARHGAP9-like"/>
    <property type="match status" value="1"/>
</dbReference>
<dbReference type="GO" id="GO:0005737">
    <property type="term" value="C:cytoplasm"/>
    <property type="evidence" value="ECO:0007669"/>
    <property type="project" value="TreeGrafter"/>
</dbReference>
<dbReference type="SUPFAM" id="SSF51045">
    <property type="entry name" value="WW domain"/>
    <property type="match status" value="1"/>
</dbReference>
<evidence type="ECO:0000259" key="5">
    <source>
        <dbReference type="PROSITE" id="PS50002"/>
    </source>
</evidence>
<dbReference type="InterPro" id="IPR008936">
    <property type="entry name" value="Rho_GTPase_activation_prot"/>
</dbReference>
<dbReference type="SUPFAM" id="SSF50044">
    <property type="entry name" value="SH3-domain"/>
    <property type="match status" value="1"/>
</dbReference>
<dbReference type="SUPFAM" id="SSF48350">
    <property type="entry name" value="GTPase activation domain, GAP"/>
    <property type="match status" value="1"/>
</dbReference>
<dbReference type="AlphaFoldDB" id="A0A151NBX4"/>
<dbReference type="eggNOG" id="KOG1450">
    <property type="taxonomic scope" value="Eukaryota"/>
</dbReference>
<dbReference type="InterPro" id="IPR050729">
    <property type="entry name" value="Rho-GAP"/>
</dbReference>